<dbReference type="STRING" id="1423802.FC56_GL000729"/>
<dbReference type="PATRIC" id="fig|1423802.4.peg.740"/>
<keyword evidence="1" id="KW-1133">Transmembrane helix</keyword>
<feature type="transmembrane region" description="Helical" evidence="1">
    <location>
        <begin position="171"/>
        <end position="189"/>
    </location>
</feature>
<protein>
    <submittedName>
        <fullName evidence="2">Uncharacterized protein</fullName>
    </submittedName>
</protein>
<name>A0A0R2CR45_9LACO</name>
<feature type="transmembrane region" description="Helical" evidence="1">
    <location>
        <begin position="71"/>
        <end position="92"/>
    </location>
</feature>
<sequence>MPVVIWLLYSNIGWKTIIGNEYLRLCGLLGIFLLIVLNFTQIKAKSPAGLVIANIGYLITLYLLTKTLPPLIISLLLINLVGADLLTSDVIINDPYSKWVTFALVNGIGVVVATRMIVSNFLTNAQLLLIVTLIFANLLFSYPRFIDKQLNWGIIGAVGGLLILTEIMLGLTFQQIMIGLLTMVLFILLERKINPKLKKSKWNLSICINLIFALSLIL</sequence>
<dbReference type="Proteomes" id="UP000051256">
    <property type="component" value="Unassembled WGS sequence"/>
</dbReference>
<proteinExistence type="predicted"/>
<evidence type="ECO:0000313" key="2">
    <source>
        <dbReference type="EMBL" id="KRM94007.1"/>
    </source>
</evidence>
<feature type="transmembrane region" description="Helical" evidence="1">
    <location>
        <begin position="47"/>
        <end position="65"/>
    </location>
</feature>
<evidence type="ECO:0000256" key="1">
    <source>
        <dbReference type="SAM" id="Phobius"/>
    </source>
</evidence>
<dbReference type="AlphaFoldDB" id="A0A0R2CR45"/>
<keyword evidence="3" id="KW-1185">Reference proteome</keyword>
<keyword evidence="1" id="KW-0472">Membrane</keyword>
<dbReference type="EMBL" id="AYZR01000008">
    <property type="protein sequence ID" value="KRM94007.1"/>
    <property type="molecule type" value="Genomic_DNA"/>
</dbReference>
<gene>
    <name evidence="2" type="ORF">FC56_GL000729</name>
</gene>
<feature type="transmembrane region" description="Helical" evidence="1">
    <location>
        <begin position="99"/>
        <end position="118"/>
    </location>
</feature>
<reference evidence="2 3" key="1">
    <citation type="journal article" date="2015" name="Genome Announc.">
        <title>Expanding the biotechnology potential of lactobacilli through comparative genomics of 213 strains and associated genera.</title>
        <authorList>
            <person name="Sun Z."/>
            <person name="Harris H.M."/>
            <person name="McCann A."/>
            <person name="Guo C."/>
            <person name="Argimon S."/>
            <person name="Zhang W."/>
            <person name="Yang X."/>
            <person name="Jeffery I.B."/>
            <person name="Cooney J.C."/>
            <person name="Kagawa T.F."/>
            <person name="Liu W."/>
            <person name="Song Y."/>
            <person name="Salvetti E."/>
            <person name="Wrobel A."/>
            <person name="Rasinkangas P."/>
            <person name="Parkhill J."/>
            <person name="Rea M.C."/>
            <person name="O'Sullivan O."/>
            <person name="Ritari J."/>
            <person name="Douillard F.P."/>
            <person name="Paul Ross R."/>
            <person name="Yang R."/>
            <person name="Briner A.E."/>
            <person name="Felis G.E."/>
            <person name="de Vos W.M."/>
            <person name="Barrangou R."/>
            <person name="Klaenhammer T.R."/>
            <person name="Caufield P.W."/>
            <person name="Cui Y."/>
            <person name="Zhang H."/>
            <person name="O'Toole P.W."/>
        </authorList>
    </citation>
    <scope>NUCLEOTIDE SEQUENCE [LARGE SCALE GENOMIC DNA]</scope>
    <source>
        <strain evidence="2 3">DSM 24302</strain>
    </source>
</reference>
<organism evidence="2 3">
    <name type="scientific">Lentilactobacillus senioris DSM 24302 = JCM 17472</name>
    <dbReference type="NCBI Taxonomy" id="1423802"/>
    <lineage>
        <taxon>Bacteria</taxon>
        <taxon>Bacillati</taxon>
        <taxon>Bacillota</taxon>
        <taxon>Bacilli</taxon>
        <taxon>Lactobacillales</taxon>
        <taxon>Lactobacillaceae</taxon>
        <taxon>Lentilactobacillus</taxon>
    </lineage>
</organism>
<feature type="transmembrane region" description="Helical" evidence="1">
    <location>
        <begin position="124"/>
        <end position="142"/>
    </location>
</feature>
<feature type="transmembrane region" description="Helical" evidence="1">
    <location>
        <begin position="22"/>
        <end position="40"/>
    </location>
</feature>
<evidence type="ECO:0000313" key="3">
    <source>
        <dbReference type="Proteomes" id="UP000051256"/>
    </source>
</evidence>
<accession>A0A0R2CR45</accession>
<feature type="transmembrane region" description="Helical" evidence="1">
    <location>
        <begin position="149"/>
        <end position="165"/>
    </location>
</feature>
<keyword evidence="1" id="KW-0812">Transmembrane</keyword>
<comment type="caution">
    <text evidence="2">The sequence shown here is derived from an EMBL/GenBank/DDBJ whole genome shotgun (WGS) entry which is preliminary data.</text>
</comment>